<gene>
    <name evidence="17" type="ORF">PPYR_14594</name>
</gene>
<evidence type="ECO:0000259" key="14">
    <source>
        <dbReference type="Pfam" id="PF00994"/>
    </source>
</evidence>
<evidence type="ECO:0000256" key="10">
    <source>
        <dbReference type="ARBA" id="ARBA00022840"/>
    </source>
</evidence>
<evidence type="ECO:0000256" key="5">
    <source>
        <dbReference type="ARBA" id="ARBA00022643"/>
    </source>
</evidence>
<dbReference type="CDD" id="cd23948">
    <property type="entry name" value="FAD_synthase"/>
    <property type="match status" value="1"/>
</dbReference>
<comment type="pathway">
    <text evidence="1">Cofactor biosynthesis; FAD biosynthesis; FAD from FMN: step 1/1.</text>
</comment>
<evidence type="ECO:0000259" key="15">
    <source>
        <dbReference type="Pfam" id="PF01507"/>
    </source>
</evidence>
<proteinExistence type="inferred from homology"/>
<dbReference type="InterPro" id="IPR014729">
    <property type="entry name" value="Rossmann-like_a/b/a_fold"/>
</dbReference>
<organism evidence="16">
    <name type="scientific">Photinus pyralis</name>
    <name type="common">Common eastern firefly</name>
    <name type="synonym">Lampyris pyralis</name>
    <dbReference type="NCBI Taxonomy" id="7054"/>
    <lineage>
        <taxon>Eukaryota</taxon>
        <taxon>Metazoa</taxon>
        <taxon>Ecdysozoa</taxon>
        <taxon>Arthropoda</taxon>
        <taxon>Hexapoda</taxon>
        <taxon>Insecta</taxon>
        <taxon>Pterygota</taxon>
        <taxon>Neoptera</taxon>
        <taxon>Endopterygota</taxon>
        <taxon>Coleoptera</taxon>
        <taxon>Polyphaga</taxon>
        <taxon>Elateriformia</taxon>
        <taxon>Elateroidea</taxon>
        <taxon>Lampyridae</taxon>
        <taxon>Lampyrinae</taxon>
        <taxon>Photinus</taxon>
    </lineage>
</organism>
<dbReference type="InterPro" id="IPR036425">
    <property type="entry name" value="MoaB/Mog-like_dom_sf"/>
</dbReference>
<sequence>MAKKTLKILTIHSKETNDNILNFISEKLESINYRVKRATVEAKEESLCKEIGSSVRQCDVVLFIGGVGTEYSGLVWQAVAKVFHQQLIVNPHLAKYTNSVEYTTAYAKCFEYTHNGTFPVMYVQGLFLLTDDVKLLQSSILNIAVPFLTHLNGDVVFKRKLTIEAKGGPPKICGGSEVHVSLCTASDVAILHLTSSNMSALLDYENKLLEDYKVLDRRENADIEDLVYSQSDSHVKKSVECIEECLKRYGPENVFVSFNGGKDCTVLLHLTMGVLRRNYPRYRGKICCVYMENASPFHELNQFIEESREYYNLDVLKFSKSIKDSLTDVLASKPNIKAVLMGTRRSDPFSEHLRPFQMTDQNWPQIMRVSPILDWHYSQIWDYLLHLKIPYCGLYDMGYTSLGDTTNTIPNPFLVINEGDSGKRYLPAYKLLDALQERSGRLRSK</sequence>
<dbReference type="GO" id="GO:0003919">
    <property type="term" value="F:FMN adenylyltransferase activity"/>
    <property type="evidence" value="ECO:0007669"/>
    <property type="project" value="UniProtKB-EC"/>
</dbReference>
<evidence type="ECO:0000256" key="8">
    <source>
        <dbReference type="ARBA" id="ARBA00022741"/>
    </source>
</evidence>
<dbReference type="GO" id="GO:0005524">
    <property type="term" value="F:ATP binding"/>
    <property type="evidence" value="ECO:0007669"/>
    <property type="project" value="UniProtKB-KW"/>
</dbReference>
<dbReference type="Gene3D" id="3.40.980.10">
    <property type="entry name" value="MoaB/Mog-like domain"/>
    <property type="match status" value="1"/>
</dbReference>
<reference evidence="17 18" key="2">
    <citation type="journal article" date="2018" name="Elife">
        <title>Firefly genomes illuminate parallel origins of bioluminescence in beetles.</title>
        <authorList>
            <person name="Fallon T.R."/>
            <person name="Lower S.E."/>
            <person name="Chang C.H."/>
            <person name="Bessho-Uehara M."/>
            <person name="Martin G.J."/>
            <person name="Bewick A.J."/>
            <person name="Behringer M."/>
            <person name="Debat H.J."/>
            <person name="Wong I."/>
            <person name="Day J.C."/>
            <person name="Suvorov A."/>
            <person name="Silva C.J."/>
            <person name="Stanger-Hall K.F."/>
            <person name="Hall D.W."/>
            <person name="Schmitz R.J."/>
            <person name="Nelson D.R."/>
            <person name="Lewis S.M."/>
            <person name="Shigenobu S."/>
            <person name="Bybee S.M."/>
            <person name="Larracuente A.M."/>
            <person name="Oba Y."/>
            <person name="Weng J.K."/>
        </authorList>
    </citation>
    <scope>NUCLEOTIDE SEQUENCE [LARGE SCALE GENOMIC DNA]</scope>
    <source>
        <strain evidence="17">1611_PpyrPB1</strain>
        <tissue evidence="17">Whole body</tissue>
    </source>
</reference>
<evidence type="ECO:0000256" key="2">
    <source>
        <dbReference type="ARBA" id="ARBA00007589"/>
    </source>
</evidence>
<evidence type="ECO:0000256" key="9">
    <source>
        <dbReference type="ARBA" id="ARBA00022827"/>
    </source>
</evidence>
<dbReference type="EC" id="2.7.7.2" evidence="3"/>
<dbReference type="FunCoup" id="A0A1Y1K9C7">
    <property type="interactions" value="170"/>
</dbReference>
<evidence type="ECO:0000256" key="12">
    <source>
        <dbReference type="ARBA" id="ARBA00031871"/>
    </source>
</evidence>
<dbReference type="InterPro" id="IPR002500">
    <property type="entry name" value="PAPS_reduct_dom"/>
</dbReference>
<keyword evidence="18" id="KW-1185">Reference proteome</keyword>
<keyword evidence="6" id="KW-0808">Transferase</keyword>
<dbReference type="Gene3D" id="3.40.50.620">
    <property type="entry name" value="HUPs"/>
    <property type="match status" value="1"/>
</dbReference>
<protein>
    <recommendedName>
        <fullName evidence="3">FAD synthase</fullName>
        <ecNumber evidence="3">2.7.7.2</ecNumber>
    </recommendedName>
    <alternativeName>
        <fullName evidence="11">FAD pyrophosphorylase</fullName>
    </alternativeName>
    <alternativeName>
        <fullName evidence="12">FMN adenylyltransferase</fullName>
    </alternativeName>
</protein>
<dbReference type="InParanoid" id="A0A1Y1K9C7"/>
<evidence type="ECO:0000313" key="17">
    <source>
        <dbReference type="EMBL" id="KAB0792635.1"/>
    </source>
</evidence>
<keyword evidence="9" id="KW-0274">FAD</keyword>
<evidence type="ECO:0000256" key="7">
    <source>
        <dbReference type="ARBA" id="ARBA00022695"/>
    </source>
</evidence>
<dbReference type="SUPFAM" id="SSF52402">
    <property type="entry name" value="Adenine nucleotide alpha hydrolases-like"/>
    <property type="match status" value="1"/>
</dbReference>
<evidence type="ECO:0000256" key="3">
    <source>
        <dbReference type="ARBA" id="ARBA00012393"/>
    </source>
</evidence>
<keyword evidence="7" id="KW-0548">Nucleotidyltransferase</keyword>
<dbReference type="Proteomes" id="UP000327044">
    <property type="component" value="Unassembled WGS sequence"/>
</dbReference>
<dbReference type="EMBL" id="GEZM01088633">
    <property type="protein sequence ID" value="JAV58059.1"/>
    <property type="molecule type" value="Transcribed_RNA"/>
</dbReference>
<evidence type="ECO:0000256" key="4">
    <source>
        <dbReference type="ARBA" id="ARBA00022630"/>
    </source>
</evidence>
<dbReference type="PANTHER" id="PTHR23293">
    <property type="entry name" value="FAD SYNTHETASE-RELATED FMN ADENYLYLTRANSFERASE"/>
    <property type="match status" value="1"/>
</dbReference>
<feature type="domain" description="MoaB/Mog" evidence="14">
    <location>
        <begin position="13"/>
        <end position="95"/>
    </location>
</feature>
<dbReference type="Pfam" id="PF01507">
    <property type="entry name" value="PAPS_reduct"/>
    <property type="match status" value="1"/>
</dbReference>
<dbReference type="SUPFAM" id="SSF53218">
    <property type="entry name" value="Molybdenum cofactor biosynthesis proteins"/>
    <property type="match status" value="1"/>
</dbReference>
<comment type="similarity">
    <text evidence="2">In the N-terminal section; belongs to the MoaB/Mog family.</text>
</comment>
<dbReference type="PANTHER" id="PTHR23293:SF9">
    <property type="entry name" value="FAD SYNTHASE"/>
    <property type="match status" value="1"/>
</dbReference>
<feature type="domain" description="Phosphoadenosine phosphosulphate reductase" evidence="15">
    <location>
        <begin position="254"/>
        <end position="409"/>
    </location>
</feature>
<comment type="catalytic activity">
    <reaction evidence="13">
        <text>FMN + ATP + H(+) = FAD + diphosphate</text>
        <dbReference type="Rhea" id="RHEA:17237"/>
        <dbReference type="ChEBI" id="CHEBI:15378"/>
        <dbReference type="ChEBI" id="CHEBI:30616"/>
        <dbReference type="ChEBI" id="CHEBI:33019"/>
        <dbReference type="ChEBI" id="CHEBI:57692"/>
        <dbReference type="ChEBI" id="CHEBI:58210"/>
        <dbReference type="EC" id="2.7.7.2"/>
    </reaction>
</comment>
<keyword evidence="5" id="KW-0288">FMN</keyword>
<keyword evidence="8" id="KW-0547">Nucleotide-binding</keyword>
<name>A0A1Y1K9C7_PHOPY</name>
<dbReference type="GO" id="GO:0006747">
    <property type="term" value="P:FAD biosynthetic process"/>
    <property type="evidence" value="ECO:0007669"/>
    <property type="project" value="TreeGrafter"/>
</dbReference>
<dbReference type="InterPro" id="IPR001453">
    <property type="entry name" value="MoaB/Mog_dom"/>
</dbReference>
<evidence type="ECO:0000313" key="18">
    <source>
        <dbReference type="Proteomes" id="UP000327044"/>
    </source>
</evidence>
<reference evidence="16" key="1">
    <citation type="journal article" date="2016" name="Sci. Rep.">
        <title>Molecular characterization of firefly nuptial gifts: a multi-omics approach sheds light on postcopulatory sexual selection.</title>
        <authorList>
            <person name="Al-Wathiqui N."/>
            <person name="Fallon T.R."/>
            <person name="South A."/>
            <person name="Weng J.K."/>
            <person name="Lewis S.M."/>
        </authorList>
    </citation>
    <scope>NUCLEOTIDE SEQUENCE</scope>
</reference>
<accession>A0A1Y1K9C7</accession>
<dbReference type="AlphaFoldDB" id="A0A1Y1K9C7"/>
<reference evidence="17" key="3">
    <citation type="submission" date="2019-08" db="EMBL/GenBank/DDBJ databases">
        <authorList>
            <consortium name="Photinus pyralis genome working group"/>
            <person name="Fallon T.R."/>
            <person name="Sander Lower S.E."/>
            <person name="Weng J.-K."/>
        </authorList>
    </citation>
    <scope>NUCLEOTIDE SEQUENCE</scope>
    <source>
        <strain evidence="17">1611_PpyrPB1</strain>
        <tissue evidence="17">Whole body</tissue>
    </source>
</reference>
<dbReference type="EMBL" id="VVIM01000010">
    <property type="protein sequence ID" value="KAB0792635.1"/>
    <property type="molecule type" value="Genomic_DNA"/>
</dbReference>
<evidence type="ECO:0000256" key="11">
    <source>
        <dbReference type="ARBA" id="ARBA00031145"/>
    </source>
</evidence>
<keyword evidence="10" id="KW-0067">ATP-binding</keyword>
<evidence type="ECO:0000256" key="6">
    <source>
        <dbReference type="ARBA" id="ARBA00022679"/>
    </source>
</evidence>
<evidence type="ECO:0000256" key="13">
    <source>
        <dbReference type="ARBA" id="ARBA00049494"/>
    </source>
</evidence>
<dbReference type="OrthoDB" id="270728at2759"/>
<evidence type="ECO:0000313" key="16">
    <source>
        <dbReference type="EMBL" id="JAV58059.1"/>
    </source>
</evidence>
<dbReference type="Pfam" id="PF00994">
    <property type="entry name" value="MoCF_biosynth"/>
    <property type="match status" value="1"/>
</dbReference>
<keyword evidence="4" id="KW-0285">Flavoprotein</keyword>
<evidence type="ECO:0000256" key="1">
    <source>
        <dbReference type="ARBA" id="ARBA00004726"/>
    </source>
</evidence>